<dbReference type="InterPro" id="IPR051043">
    <property type="entry name" value="Sulfatase_Mod_Factor_Kinase"/>
</dbReference>
<feature type="region of interest" description="Disordered" evidence="1">
    <location>
        <begin position="1"/>
        <end position="22"/>
    </location>
</feature>
<dbReference type="EMBL" id="SSMQ01000038">
    <property type="protein sequence ID" value="TKD01664.1"/>
    <property type="molecule type" value="Genomic_DNA"/>
</dbReference>
<dbReference type="AlphaFoldDB" id="A0A4U1J3H0"/>
<dbReference type="InterPro" id="IPR016187">
    <property type="entry name" value="CTDL_fold"/>
</dbReference>
<dbReference type="Gene3D" id="3.90.1580.10">
    <property type="entry name" value="paralog of FGE (formylglycine-generating enzyme)"/>
    <property type="match status" value="1"/>
</dbReference>
<dbReference type="GO" id="GO:0120147">
    <property type="term" value="F:formylglycine-generating oxidase activity"/>
    <property type="evidence" value="ECO:0007669"/>
    <property type="project" value="TreeGrafter"/>
</dbReference>
<sequence length="367" mass="40904">MPAATSSPQLATPPPEPTPRGSRTVHALVGASVLACVVASAVGVVKFVAKQDLPLSLALGAIRGIVPRKPTHEWRLVGGKHWQIVAPSAEPTETTDMLEANRGACPGGMVEVKGTMKVDPSATAAYDGKSVEELQKKTCTKWINRDYPERCAEFDRDQWLTLSKELPTKPMHFCMDRFEYPNRKGDYPVIMVNFHEATELCAEQGKRLCDENEWTFACEGEEAQPYPYGYVRDTEACVIDNKWRPYNERAMQPRDGLAAMNELDRLWQGVPSGSRPRCKSPFGLYDMTGNVDEWTKNVRAWEAHASILKGGYWGPVRTRCRPSTRSHDENHTFYQQGFRCCAGVGTTLEAKSFNADPAVAPLPRELK</sequence>
<dbReference type="PANTHER" id="PTHR23150:SF19">
    <property type="entry name" value="FORMYLGLYCINE-GENERATING ENZYME"/>
    <property type="match status" value="1"/>
</dbReference>
<comment type="caution">
    <text evidence="3">The sequence shown here is derived from an EMBL/GenBank/DDBJ whole genome shotgun (WGS) entry which is preliminary data.</text>
</comment>
<dbReference type="InterPro" id="IPR042095">
    <property type="entry name" value="SUMF_sf"/>
</dbReference>
<evidence type="ECO:0000313" key="4">
    <source>
        <dbReference type="Proteomes" id="UP000309215"/>
    </source>
</evidence>
<name>A0A4U1J3H0_9BACT</name>
<evidence type="ECO:0000313" key="3">
    <source>
        <dbReference type="EMBL" id="TKD01664.1"/>
    </source>
</evidence>
<dbReference type="Pfam" id="PF03781">
    <property type="entry name" value="FGE-sulfatase"/>
    <property type="match status" value="1"/>
</dbReference>
<dbReference type="SUPFAM" id="SSF56436">
    <property type="entry name" value="C-type lectin-like"/>
    <property type="match status" value="1"/>
</dbReference>
<keyword evidence="4" id="KW-1185">Reference proteome</keyword>
<dbReference type="OrthoDB" id="5496976at2"/>
<protein>
    <recommendedName>
        <fullName evidence="2">Sulfatase-modifying factor enzyme-like domain-containing protein</fullName>
    </recommendedName>
</protein>
<organism evidence="3 4">
    <name type="scientific">Polyangium fumosum</name>
    <dbReference type="NCBI Taxonomy" id="889272"/>
    <lineage>
        <taxon>Bacteria</taxon>
        <taxon>Pseudomonadati</taxon>
        <taxon>Myxococcota</taxon>
        <taxon>Polyangia</taxon>
        <taxon>Polyangiales</taxon>
        <taxon>Polyangiaceae</taxon>
        <taxon>Polyangium</taxon>
    </lineage>
</organism>
<accession>A0A4U1J3H0</accession>
<dbReference type="InterPro" id="IPR005532">
    <property type="entry name" value="SUMF_dom"/>
</dbReference>
<dbReference type="PANTHER" id="PTHR23150">
    <property type="entry name" value="SULFATASE MODIFYING FACTOR 1, 2"/>
    <property type="match status" value="1"/>
</dbReference>
<reference evidence="3 4" key="1">
    <citation type="submission" date="2019-04" db="EMBL/GenBank/DDBJ databases">
        <authorList>
            <person name="Li Y."/>
            <person name="Wang J."/>
        </authorList>
    </citation>
    <scope>NUCLEOTIDE SEQUENCE [LARGE SCALE GENOMIC DNA]</scope>
    <source>
        <strain evidence="3 4">DSM 14668</strain>
    </source>
</reference>
<dbReference type="Proteomes" id="UP000309215">
    <property type="component" value="Unassembled WGS sequence"/>
</dbReference>
<feature type="domain" description="Sulfatase-modifying factor enzyme-like" evidence="2">
    <location>
        <begin position="180"/>
        <end position="341"/>
    </location>
</feature>
<evidence type="ECO:0000259" key="2">
    <source>
        <dbReference type="Pfam" id="PF03781"/>
    </source>
</evidence>
<feature type="compositionally biased region" description="Polar residues" evidence="1">
    <location>
        <begin position="1"/>
        <end position="10"/>
    </location>
</feature>
<evidence type="ECO:0000256" key="1">
    <source>
        <dbReference type="SAM" id="MobiDB-lite"/>
    </source>
</evidence>
<proteinExistence type="predicted"/>
<gene>
    <name evidence="3" type="ORF">E8A74_30420</name>
</gene>